<dbReference type="PANTHER" id="PTHR43695">
    <property type="entry name" value="PUTATIVE (AFU_ORTHOLOGUE AFUA_2G17250)-RELATED"/>
    <property type="match status" value="1"/>
</dbReference>
<accession>A0AAW0G0Q7</accession>
<dbReference type="PANTHER" id="PTHR43695:SF1">
    <property type="entry name" value="RHAMNOGALACTURONAN ACETYLESTERASE"/>
    <property type="match status" value="1"/>
</dbReference>
<evidence type="ECO:0000256" key="2">
    <source>
        <dbReference type="ARBA" id="ARBA00022801"/>
    </source>
</evidence>
<dbReference type="SUPFAM" id="SSF52266">
    <property type="entry name" value="SGNH hydrolase"/>
    <property type="match status" value="1"/>
</dbReference>
<dbReference type="EMBL" id="JASBNA010000016">
    <property type="protein sequence ID" value="KAK7686606.1"/>
    <property type="molecule type" value="Genomic_DNA"/>
</dbReference>
<name>A0AAW0G0Q7_9APHY</name>
<dbReference type="InterPro" id="IPR036514">
    <property type="entry name" value="SGNH_hydro_sf"/>
</dbReference>
<proteinExistence type="inferred from homology"/>
<gene>
    <name evidence="5" type="ORF">QCA50_010206</name>
</gene>
<evidence type="ECO:0000256" key="1">
    <source>
        <dbReference type="ARBA" id="ARBA00008668"/>
    </source>
</evidence>
<evidence type="ECO:0000259" key="4">
    <source>
        <dbReference type="Pfam" id="PF13472"/>
    </source>
</evidence>
<comment type="caution">
    <text evidence="5">The sequence shown here is derived from an EMBL/GenBank/DDBJ whole genome shotgun (WGS) entry which is preliminary data.</text>
</comment>
<protein>
    <recommendedName>
        <fullName evidence="4">SGNH hydrolase-type esterase domain-containing protein</fullName>
    </recommendedName>
</protein>
<feature type="signal peptide" evidence="3">
    <location>
        <begin position="1"/>
        <end position="16"/>
    </location>
</feature>
<evidence type="ECO:0000256" key="3">
    <source>
        <dbReference type="SAM" id="SignalP"/>
    </source>
</evidence>
<feature type="domain" description="SGNH hydrolase-type esterase" evidence="4">
    <location>
        <begin position="22"/>
        <end position="213"/>
    </location>
</feature>
<feature type="chain" id="PRO_5043956735" description="SGNH hydrolase-type esterase domain-containing protein" evidence="3">
    <location>
        <begin position="17"/>
        <end position="246"/>
    </location>
</feature>
<keyword evidence="3" id="KW-0732">Signal</keyword>
<dbReference type="GO" id="GO:0016787">
    <property type="term" value="F:hydrolase activity"/>
    <property type="evidence" value="ECO:0007669"/>
    <property type="project" value="UniProtKB-KW"/>
</dbReference>
<evidence type="ECO:0000313" key="5">
    <source>
        <dbReference type="EMBL" id="KAK7686606.1"/>
    </source>
</evidence>
<keyword evidence="2" id="KW-0378">Hydrolase</keyword>
<keyword evidence="6" id="KW-1185">Reference proteome</keyword>
<reference evidence="5 6" key="1">
    <citation type="submission" date="2022-09" db="EMBL/GenBank/DDBJ databases">
        <authorList>
            <person name="Palmer J.M."/>
        </authorList>
    </citation>
    <scope>NUCLEOTIDE SEQUENCE [LARGE SCALE GENOMIC DNA]</scope>
    <source>
        <strain evidence="5 6">DSM 7382</strain>
    </source>
</reference>
<organism evidence="5 6">
    <name type="scientific">Cerrena zonata</name>
    <dbReference type="NCBI Taxonomy" id="2478898"/>
    <lineage>
        <taxon>Eukaryota</taxon>
        <taxon>Fungi</taxon>
        <taxon>Dikarya</taxon>
        <taxon>Basidiomycota</taxon>
        <taxon>Agaricomycotina</taxon>
        <taxon>Agaricomycetes</taxon>
        <taxon>Polyporales</taxon>
        <taxon>Cerrenaceae</taxon>
        <taxon>Cerrena</taxon>
    </lineage>
</organism>
<dbReference type="Gene3D" id="3.40.50.1110">
    <property type="entry name" value="SGNH hydrolase"/>
    <property type="match status" value="1"/>
</dbReference>
<comment type="similarity">
    <text evidence="1">Belongs to the 'GDSL' lipolytic enzyme family.</text>
</comment>
<dbReference type="Pfam" id="PF13472">
    <property type="entry name" value="Lipase_GDSL_2"/>
    <property type="match status" value="1"/>
</dbReference>
<dbReference type="AlphaFoldDB" id="A0AAW0G0Q7"/>
<dbReference type="InterPro" id="IPR037459">
    <property type="entry name" value="RhgT-like"/>
</dbReference>
<evidence type="ECO:0000313" key="6">
    <source>
        <dbReference type="Proteomes" id="UP001385951"/>
    </source>
</evidence>
<dbReference type="Proteomes" id="UP001385951">
    <property type="component" value="Unassembled WGS sequence"/>
</dbReference>
<sequence>MFSLAVVALFVSAVNAATLFLAGDSTTAPDTGTAVAGWGTQIGKFLSIPVSNQAIPGLSSRSFTDQGRFNTIINSVKPNDIVIIEFGHNEGGGPAGNPQQGVCPGTSLTATCIDPATGQTVFTFFKYMEDAVNSLKAKGAKVIVSSQTPNDPFRDTSGTPIFVGFAQQVAQQTGVTFVDHFNLVLERYRQLGATTVNGFFPMDNIHTNSAGADVVAQALVRGVLCDSTNPLRSFVSNTNVQPTGCV</sequence>
<dbReference type="InterPro" id="IPR013830">
    <property type="entry name" value="SGNH_hydro"/>
</dbReference>